<evidence type="ECO:0000256" key="1">
    <source>
        <dbReference type="ARBA" id="ARBA00004651"/>
    </source>
</evidence>
<evidence type="ECO:0000313" key="7">
    <source>
        <dbReference type="EMBL" id="PRX57924.1"/>
    </source>
</evidence>
<dbReference type="GO" id="GO:0006865">
    <property type="term" value="P:amino acid transport"/>
    <property type="evidence" value="ECO:0007669"/>
    <property type="project" value="InterPro"/>
</dbReference>
<evidence type="ECO:0000313" key="8">
    <source>
        <dbReference type="Proteomes" id="UP000237640"/>
    </source>
</evidence>
<keyword evidence="5 6" id="KW-0472">Membrane</keyword>
<keyword evidence="2" id="KW-1003">Cell membrane</keyword>
<dbReference type="GO" id="GO:0005886">
    <property type="term" value="C:plasma membrane"/>
    <property type="evidence" value="ECO:0007669"/>
    <property type="project" value="UniProtKB-SubCell"/>
</dbReference>
<accession>A0A2T0MK16</accession>
<gene>
    <name evidence="7" type="ORF">CLV81_1938</name>
</gene>
<dbReference type="AlphaFoldDB" id="A0A2T0MK16"/>
<proteinExistence type="predicted"/>
<evidence type="ECO:0000256" key="4">
    <source>
        <dbReference type="ARBA" id="ARBA00022989"/>
    </source>
</evidence>
<dbReference type="Proteomes" id="UP000237640">
    <property type="component" value="Unassembled WGS sequence"/>
</dbReference>
<sequence length="217" mass="24196">MRKSLKVLFSGFSISFLGALPLGTLNLTAFDIAASQSVVSAIWFAIAVVLVELVVVRLAIYGNEKLTLTDRVSNYLFPLGIILLLYLAILSFMDASQVSETGPQFTALPEIGSSFVLGLLLSALNPLHFPFWMTWTKVLSTKGVLERSSRSYSFYIWGIGVGSIIALLIFIFLGKYVFSNYQDYSKVTNLFMGLLYLGFSLYLTFLLIKKRLNLKLQ</sequence>
<dbReference type="RefSeq" id="WP_106144781.1">
    <property type="nucleotide sequence ID" value="NZ_PVYX01000001.1"/>
</dbReference>
<keyword evidence="3 6" id="KW-0812">Transmembrane</keyword>
<feature type="transmembrane region" description="Helical" evidence="6">
    <location>
        <begin position="41"/>
        <end position="60"/>
    </location>
</feature>
<evidence type="ECO:0000256" key="2">
    <source>
        <dbReference type="ARBA" id="ARBA00022475"/>
    </source>
</evidence>
<organism evidence="7 8">
    <name type="scientific">Flagellimonas meridianipacifica</name>
    <dbReference type="NCBI Taxonomy" id="1080225"/>
    <lineage>
        <taxon>Bacteria</taxon>
        <taxon>Pseudomonadati</taxon>
        <taxon>Bacteroidota</taxon>
        <taxon>Flavobacteriia</taxon>
        <taxon>Flavobacteriales</taxon>
        <taxon>Flavobacteriaceae</taxon>
        <taxon>Flagellimonas</taxon>
    </lineage>
</organism>
<keyword evidence="8" id="KW-1185">Reference proteome</keyword>
<feature type="transmembrane region" description="Helical" evidence="6">
    <location>
        <begin position="190"/>
        <end position="208"/>
    </location>
</feature>
<evidence type="ECO:0000256" key="6">
    <source>
        <dbReference type="SAM" id="Phobius"/>
    </source>
</evidence>
<feature type="transmembrane region" description="Helical" evidence="6">
    <location>
        <begin position="154"/>
        <end position="178"/>
    </location>
</feature>
<dbReference type="OrthoDB" id="9342487at2"/>
<dbReference type="EMBL" id="PVYX01000001">
    <property type="protein sequence ID" value="PRX57924.1"/>
    <property type="molecule type" value="Genomic_DNA"/>
</dbReference>
<reference evidence="7 8" key="1">
    <citation type="submission" date="2018-03" db="EMBL/GenBank/DDBJ databases">
        <title>Genomic Encyclopedia of Archaeal and Bacterial Type Strains, Phase II (KMG-II): from individual species to whole genera.</title>
        <authorList>
            <person name="Goeker M."/>
        </authorList>
    </citation>
    <scope>NUCLEOTIDE SEQUENCE [LARGE SCALE GENOMIC DNA]</scope>
    <source>
        <strain evidence="7 8">DSM 25027</strain>
    </source>
</reference>
<comment type="caution">
    <text evidence="7">The sequence shown here is derived from an EMBL/GenBank/DDBJ whole genome shotgun (WGS) entry which is preliminary data.</text>
</comment>
<protein>
    <submittedName>
        <fullName evidence="7">Threonine/homoserine/homoserine lactone efflux protein</fullName>
    </submittedName>
</protein>
<dbReference type="InterPro" id="IPR001123">
    <property type="entry name" value="LeuE-type"/>
</dbReference>
<comment type="subcellular location">
    <subcellularLocation>
        <location evidence="1">Cell membrane</location>
        <topology evidence="1">Multi-pass membrane protein</topology>
    </subcellularLocation>
</comment>
<evidence type="ECO:0000256" key="3">
    <source>
        <dbReference type="ARBA" id="ARBA00022692"/>
    </source>
</evidence>
<evidence type="ECO:0000256" key="5">
    <source>
        <dbReference type="ARBA" id="ARBA00023136"/>
    </source>
</evidence>
<name>A0A2T0MK16_9FLAO</name>
<keyword evidence="4 6" id="KW-1133">Transmembrane helix</keyword>
<dbReference type="Pfam" id="PF01810">
    <property type="entry name" value="LysE"/>
    <property type="match status" value="1"/>
</dbReference>
<feature type="transmembrane region" description="Helical" evidence="6">
    <location>
        <begin position="7"/>
        <end position="29"/>
    </location>
</feature>
<feature type="transmembrane region" description="Helical" evidence="6">
    <location>
        <begin position="113"/>
        <end position="133"/>
    </location>
</feature>
<feature type="transmembrane region" description="Helical" evidence="6">
    <location>
        <begin position="72"/>
        <end position="93"/>
    </location>
</feature>